<dbReference type="Proteomes" id="UP000002714">
    <property type="component" value="Chromosome"/>
</dbReference>
<dbReference type="KEGG" id="tdn:Suden_0191"/>
<dbReference type="Gene3D" id="3.40.50.2000">
    <property type="entry name" value="Glycogen Phosphorylase B"/>
    <property type="match status" value="2"/>
</dbReference>
<sequence length="364" mass="41852">MKKIAFFTQNLSTGGVQKSVSSLANYLASYYDVSIILAEDNKALNYFIDKKIKIHKIKTKKVDIKKDGVGRELFDYRASELDKILHDLDADLTISYEDYNNFILLQTKNGCKKVLSCRVSLSESYKKDSFIHLLESSFYFEMIKESYQKADLIIAVAKHIENELLQLNSAINSRTIYNGIKEMISVEDETEHNNFILNVGRLHPQKGQKDLIYAFNDIKDEINEKLIILGDGGLRQELESLILELNLQNRVLLKGFANPYPYIKKCSLFVFPSYYEGFSNSILELMSVKKAIVSYNYKGADEILPKGSLVELSDTENLSKKILHYLKNKSNKQNLGNKLYEICKKFTLQKSFDSFHSEFEQLLS</sequence>
<evidence type="ECO:0000313" key="3">
    <source>
        <dbReference type="EMBL" id="ABB43472.1"/>
    </source>
</evidence>
<gene>
    <name evidence="3" type="ordered locus">Suden_0191</name>
</gene>
<dbReference type="EMBL" id="CP000153">
    <property type="protein sequence ID" value="ABB43472.1"/>
    <property type="molecule type" value="Genomic_DNA"/>
</dbReference>
<feature type="domain" description="Glycosyl transferase family 1" evidence="1">
    <location>
        <begin position="186"/>
        <end position="338"/>
    </location>
</feature>
<name>Q30U59_SULDN</name>
<dbReference type="GO" id="GO:0016757">
    <property type="term" value="F:glycosyltransferase activity"/>
    <property type="evidence" value="ECO:0007669"/>
    <property type="project" value="InterPro"/>
</dbReference>
<dbReference type="OrthoDB" id="6286688at2"/>
<protein>
    <submittedName>
        <fullName evidence="3">Glycosyl transferase, group 1</fullName>
    </submittedName>
</protein>
<evidence type="ECO:0000259" key="1">
    <source>
        <dbReference type="Pfam" id="PF00534"/>
    </source>
</evidence>
<feature type="domain" description="Glycosyltransferase subfamily 4-like N-terminal" evidence="2">
    <location>
        <begin position="14"/>
        <end position="180"/>
    </location>
</feature>
<evidence type="ECO:0000259" key="2">
    <source>
        <dbReference type="Pfam" id="PF13439"/>
    </source>
</evidence>
<dbReference type="Pfam" id="PF00534">
    <property type="entry name" value="Glycos_transf_1"/>
    <property type="match status" value="1"/>
</dbReference>
<keyword evidence="3" id="KW-0808">Transferase</keyword>
<dbReference type="CAZy" id="GT4">
    <property type="family name" value="Glycosyltransferase Family 4"/>
</dbReference>
<evidence type="ECO:0000313" key="4">
    <source>
        <dbReference type="Proteomes" id="UP000002714"/>
    </source>
</evidence>
<dbReference type="PANTHER" id="PTHR12526">
    <property type="entry name" value="GLYCOSYLTRANSFERASE"/>
    <property type="match status" value="1"/>
</dbReference>
<reference evidence="3 4" key="1">
    <citation type="journal article" date="2008" name="Appl. Environ. Microbiol.">
        <title>Genome of the epsilonproteobacterial chemolithoautotroph Sulfurimonas denitrificans.</title>
        <authorList>
            <person name="Sievert S.M."/>
            <person name="Scott K.M."/>
            <person name="Klotz M.G."/>
            <person name="Chain P.S.G."/>
            <person name="Hauser L.J."/>
            <person name="Hemp J."/>
            <person name="Huegler M."/>
            <person name="Land M."/>
            <person name="Lapidus A."/>
            <person name="Larimer F.W."/>
            <person name="Lucas S."/>
            <person name="Malfatti S.A."/>
            <person name="Meyer F."/>
            <person name="Paulsen I.T."/>
            <person name="Ren Q."/>
            <person name="Simon J."/>
            <person name="Bailey K."/>
            <person name="Diaz E."/>
            <person name="Fitzpatrick K.A."/>
            <person name="Glover B."/>
            <person name="Gwatney N."/>
            <person name="Korajkic A."/>
            <person name="Long A."/>
            <person name="Mobberley J.M."/>
            <person name="Pantry S.N."/>
            <person name="Pazder G."/>
            <person name="Peterson S."/>
            <person name="Quintanilla J.D."/>
            <person name="Sprinkle R."/>
            <person name="Stephens J."/>
            <person name="Thomas P."/>
            <person name="Vaughn R."/>
            <person name="Weber M.J."/>
            <person name="Wooten L.L."/>
        </authorList>
    </citation>
    <scope>NUCLEOTIDE SEQUENCE [LARGE SCALE GENOMIC DNA]</scope>
    <source>
        <strain evidence="4">ATCC 33889 / DSM 1251</strain>
    </source>
</reference>
<dbReference type="HOGENOM" id="CLU_009583_0_0_7"/>
<dbReference type="InterPro" id="IPR028098">
    <property type="entry name" value="Glyco_trans_4-like_N"/>
</dbReference>
<dbReference type="AlphaFoldDB" id="Q30U59"/>
<dbReference type="STRING" id="326298.Suden_0191"/>
<dbReference type="SUPFAM" id="SSF53756">
    <property type="entry name" value="UDP-Glycosyltransferase/glycogen phosphorylase"/>
    <property type="match status" value="1"/>
</dbReference>
<dbReference type="InterPro" id="IPR001296">
    <property type="entry name" value="Glyco_trans_1"/>
</dbReference>
<keyword evidence="4" id="KW-1185">Reference proteome</keyword>
<dbReference type="eggNOG" id="COG0438">
    <property type="taxonomic scope" value="Bacteria"/>
</dbReference>
<proteinExistence type="predicted"/>
<organism evidence="3 4">
    <name type="scientific">Sulfurimonas denitrificans (strain ATCC 33889 / DSM 1251)</name>
    <name type="common">Thiomicrospira denitrificans (strain ATCC 33889 / DSM 1251)</name>
    <dbReference type="NCBI Taxonomy" id="326298"/>
    <lineage>
        <taxon>Bacteria</taxon>
        <taxon>Pseudomonadati</taxon>
        <taxon>Campylobacterota</taxon>
        <taxon>Epsilonproteobacteria</taxon>
        <taxon>Campylobacterales</taxon>
        <taxon>Sulfurimonadaceae</taxon>
        <taxon>Sulfurimonas</taxon>
    </lineage>
</organism>
<dbReference type="Pfam" id="PF13439">
    <property type="entry name" value="Glyco_transf_4"/>
    <property type="match status" value="1"/>
</dbReference>
<dbReference type="PANTHER" id="PTHR12526:SF630">
    <property type="entry name" value="GLYCOSYLTRANSFERASE"/>
    <property type="match status" value="1"/>
</dbReference>
<dbReference type="CDD" id="cd03811">
    <property type="entry name" value="GT4_GT28_WabH-like"/>
    <property type="match status" value="1"/>
</dbReference>
<dbReference type="RefSeq" id="WP_011371827.1">
    <property type="nucleotide sequence ID" value="NC_007575.1"/>
</dbReference>
<accession>Q30U59</accession>